<accession>A0A4S1CA41</accession>
<dbReference type="InterPro" id="IPR012495">
    <property type="entry name" value="TadE-like_dom"/>
</dbReference>
<evidence type="ECO:0000259" key="2">
    <source>
        <dbReference type="Pfam" id="PF07811"/>
    </source>
</evidence>
<organism evidence="3 4">
    <name type="scientific">Geomonas terrae</name>
    <dbReference type="NCBI Taxonomy" id="2562681"/>
    <lineage>
        <taxon>Bacteria</taxon>
        <taxon>Pseudomonadati</taxon>
        <taxon>Thermodesulfobacteriota</taxon>
        <taxon>Desulfuromonadia</taxon>
        <taxon>Geobacterales</taxon>
        <taxon>Geobacteraceae</taxon>
        <taxon>Geomonas</taxon>
    </lineage>
</organism>
<evidence type="ECO:0000256" key="1">
    <source>
        <dbReference type="SAM" id="Phobius"/>
    </source>
</evidence>
<keyword evidence="1" id="KW-0472">Membrane</keyword>
<keyword evidence="1" id="KW-0812">Transmembrane</keyword>
<dbReference type="Proteomes" id="UP000306416">
    <property type="component" value="Unassembled WGS sequence"/>
</dbReference>
<sequence>MRNDKRGQALVELALVVVIVSLLGFAVIDLGWIFYANLTMQHAVREGARLAVTGSSDGAPSRRAALIAKIREQSMGLYDRNLHNPKDPKVSVLPRDVLAFANYTGAPVEDGGDPGEPNRLIMVSLTYTCPLLTPVLRPVFGPTYTFTARSTMRNEDFPLKEGK</sequence>
<proteinExistence type="predicted"/>
<reference evidence="3 4" key="1">
    <citation type="submission" date="2019-04" db="EMBL/GenBank/DDBJ databases">
        <title>Geobacter oryzae sp. nov., ferric-reducing bacteria isolated from paddy soil.</title>
        <authorList>
            <person name="Xu Z."/>
            <person name="Masuda Y."/>
            <person name="Itoh H."/>
            <person name="Senoo K."/>
        </authorList>
    </citation>
    <scope>NUCLEOTIDE SEQUENCE [LARGE SCALE GENOMIC DNA]</scope>
    <source>
        <strain evidence="3 4">Red111</strain>
    </source>
</reference>
<keyword evidence="4" id="KW-1185">Reference proteome</keyword>
<keyword evidence="1" id="KW-1133">Transmembrane helix</keyword>
<gene>
    <name evidence="3" type="ORF">E4633_18380</name>
</gene>
<feature type="domain" description="TadE-like" evidence="2">
    <location>
        <begin position="7"/>
        <end position="49"/>
    </location>
</feature>
<dbReference type="AlphaFoldDB" id="A0A4S1CA41"/>
<protein>
    <submittedName>
        <fullName evidence="3">Pilus assembly protein</fullName>
    </submittedName>
</protein>
<feature type="transmembrane region" description="Helical" evidence="1">
    <location>
        <begin position="12"/>
        <end position="35"/>
    </location>
</feature>
<dbReference type="Pfam" id="PF07811">
    <property type="entry name" value="TadE"/>
    <property type="match status" value="1"/>
</dbReference>
<dbReference type="RefSeq" id="WP_135872464.1">
    <property type="nucleotide sequence ID" value="NZ_SRSC01000005.1"/>
</dbReference>
<evidence type="ECO:0000313" key="3">
    <source>
        <dbReference type="EMBL" id="TGU70167.1"/>
    </source>
</evidence>
<name>A0A4S1CA41_9BACT</name>
<comment type="caution">
    <text evidence="3">The sequence shown here is derived from an EMBL/GenBank/DDBJ whole genome shotgun (WGS) entry which is preliminary data.</text>
</comment>
<evidence type="ECO:0000313" key="4">
    <source>
        <dbReference type="Proteomes" id="UP000306416"/>
    </source>
</evidence>
<dbReference type="EMBL" id="SRSC01000005">
    <property type="protein sequence ID" value="TGU70167.1"/>
    <property type="molecule type" value="Genomic_DNA"/>
</dbReference>